<dbReference type="AlphaFoldDB" id="A0A1U7IRB9"/>
<dbReference type="EMBL" id="MRCE01000003">
    <property type="protein sequence ID" value="OKH39991.1"/>
    <property type="molecule type" value="Genomic_DNA"/>
</dbReference>
<proteinExistence type="predicted"/>
<organism evidence="1 2">
    <name type="scientific">[Phormidium ambiguum] IAM M-71</name>
    <dbReference type="NCBI Taxonomy" id="454136"/>
    <lineage>
        <taxon>Bacteria</taxon>
        <taxon>Bacillati</taxon>
        <taxon>Cyanobacteriota</taxon>
        <taxon>Cyanophyceae</taxon>
        <taxon>Oscillatoriophycideae</taxon>
        <taxon>Aerosakkonematales</taxon>
        <taxon>Aerosakkonemataceae</taxon>
        <taxon>Floridanema</taxon>
    </lineage>
</organism>
<dbReference type="Proteomes" id="UP000185860">
    <property type="component" value="Unassembled WGS sequence"/>
</dbReference>
<name>A0A1U7IRB9_9CYAN</name>
<dbReference type="GO" id="GO:0016740">
    <property type="term" value="F:transferase activity"/>
    <property type="evidence" value="ECO:0007669"/>
    <property type="project" value="UniProtKB-KW"/>
</dbReference>
<protein>
    <submittedName>
        <fullName evidence="1">Acetyltransferase</fullName>
    </submittedName>
</protein>
<accession>A0A1U7IRB9</accession>
<sequence>MFLKQKQTGDLIEVLAIADLYNPFKIEILGQSHSGEEMQDPEMFPKSELIFPSGEPLPVCWINSHYNEIPPRPIAIVVTA</sequence>
<dbReference type="OrthoDB" id="9810649at2"/>
<comment type="caution">
    <text evidence="1">The sequence shown here is derived from an EMBL/GenBank/DDBJ whole genome shotgun (WGS) entry which is preliminary data.</text>
</comment>
<keyword evidence="1" id="KW-0808">Transferase</keyword>
<evidence type="ECO:0000313" key="2">
    <source>
        <dbReference type="Proteomes" id="UP000185860"/>
    </source>
</evidence>
<reference evidence="1 2" key="1">
    <citation type="submission" date="2016-11" db="EMBL/GenBank/DDBJ databases">
        <title>Draft Genome Sequences of Nine Cyanobacterial Strains from Diverse Habitats.</title>
        <authorList>
            <person name="Zhu T."/>
            <person name="Hou S."/>
            <person name="Lu X."/>
            <person name="Hess W.R."/>
        </authorList>
    </citation>
    <scope>NUCLEOTIDE SEQUENCE [LARGE SCALE GENOMIC DNA]</scope>
    <source>
        <strain evidence="1 2">IAM M-71</strain>
    </source>
</reference>
<evidence type="ECO:0000313" key="1">
    <source>
        <dbReference type="EMBL" id="OKH39991.1"/>
    </source>
</evidence>
<dbReference type="STRING" id="454136.NIES2119_03305"/>
<dbReference type="RefSeq" id="WP_073592053.1">
    <property type="nucleotide sequence ID" value="NZ_MRCE01000003.1"/>
</dbReference>
<gene>
    <name evidence="1" type="ORF">NIES2119_03305</name>
</gene>